<name>X0XL72_9ZZZZ</name>
<sequence length="84" mass="10120">MKTKIINKFKIKEIYNLLEEGEKSMDKKEFTEMAERFEETWKIGESLSFGLQAKAQRLATLTYLERRKTRYVLEEILEVLKEKK</sequence>
<dbReference type="EMBL" id="BARS01049849">
    <property type="protein sequence ID" value="GAG37403.1"/>
    <property type="molecule type" value="Genomic_DNA"/>
</dbReference>
<comment type="caution">
    <text evidence="1">The sequence shown here is derived from an EMBL/GenBank/DDBJ whole genome shotgun (WGS) entry which is preliminary data.</text>
</comment>
<evidence type="ECO:0000313" key="1">
    <source>
        <dbReference type="EMBL" id="GAG37403.1"/>
    </source>
</evidence>
<proteinExistence type="predicted"/>
<accession>X0XL72</accession>
<reference evidence="1" key="1">
    <citation type="journal article" date="2014" name="Front. Microbiol.">
        <title>High frequency of phylogenetically diverse reductive dehalogenase-homologous genes in deep subseafloor sedimentary metagenomes.</title>
        <authorList>
            <person name="Kawai M."/>
            <person name="Futagami T."/>
            <person name="Toyoda A."/>
            <person name="Takaki Y."/>
            <person name="Nishi S."/>
            <person name="Hori S."/>
            <person name="Arai W."/>
            <person name="Tsubouchi T."/>
            <person name="Morono Y."/>
            <person name="Uchiyama I."/>
            <person name="Ito T."/>
            <person name="Fujiyama A."/>
            <person name="Inagaki F."/>
            <person name="Takami H."/>
        </authorList>
    </citation>
    <scope>NUCLEOTIDE SEQUENCE</scope>
    <source>
        <strain evidence="1">Expedition CK06-06</strain>
    </source>
</reference>
<dbReference type="AlphaFoldDB" id="X0XL72"/>
<organism evidence="1">
    <name type="scientific">marine sediment metagenome</name>
    <dbReference type="NCBI Taxonomy" id="412755"/>
    <lineage>
        <taxon>unclassified sequences</taxon>
        <taxon>metagenomes</taxon>
        <taxon>ecological metagenomes</taxon>
    </lineage>
</organism>
<protein>
    <submittedName>
        <fullName evidence="1">Uncharacterized protein</fullName>
    </submittedName>
</protein>
<gene>
    <name evidence="1" type="ORF">S01H1_74501</name>
</gene>